<evidence type="ECO:0000313" key="2">
    <source>
        <dbReference type="EMBL" id="KFN50554.1"/>
    </source>
</evidence>
<evidence type="ECO:0000313" key="3">
    <source>
        <dbReference type="Proteomes" id="UP000029392"/>
    </source>
</evidence>
<comment type="caution">
    <text evidence="2">The sequence shown here is derived from an EMBL/GenBank/DDBJ whole genome shotgun (WGS) entry which is preliminary data.</text>
</comment>
<evidence type="ECO:0000256" key="1">
    <source>
        <dbReference type="SAM" id="MobiDB-lite"/>
    </source>
</evidence>
<feature type="region of interest" description="Disordered" evidence="1">
    <location>
        <begin position="1"/>
        <end position="59"/>
    </location>
</feature>
<protein>
    <submittedName>
        <fullName evidence="2">Uncharacterized protein</fullName>
    </submittedName>
</protein>
<proteinExistence type="predicted"/>
<accession>A0A091BIE5</accession>
<gene>
    <name evidence="2" type="ORF">N790_15005</name>
</gene>
<organism evidence="2 3">
    <name type="scientific">Arenimonas malthae CC-JY-1</name>
    <dbReference type="NCBI Taxonomy" id="1384054"/>
    <lineage>
        <taxon>Bacteria</taxon>
        <taxon>Pseudomonadati</taxon>
        <taxon>Pseudomonadota</taxon>
        <taxon>Gammaproteobacteria</taxon>
        <taxon>Lysobacterales</taxon>
        <taxon>Lysobacteraceae</taxon>
        <taxon>Arenimonas</taxon>
    </lineage>
</organism>
<dbReference type="AlphaFoldDB" id="A0A091BIE5"/>
<sequence>MSENETDSGASAEKRPRKPRAANPSNDAVASAPAPTPVSAPAPERAPAEPPAHGGGERQ</sequence>
<reference evidence="2 3" key="1">
    <citation type="submission" date="2013-09" db="EMBL/GenBank/DDBJ databases">
        <title>Genome sequencing of Arenimonas malthae.</title>
        <authorList>
            <person name="Chen F."/>
            <person name="Wang G."/>
        </authorList>
    </citation>
    <scope>NUCLEOTIDE SEQUENCE [LARGE SCALE GENOMIC DNA]</scope>
    <source>
        <strain evidence="2 3">CC-JY-1</strain>
    </source>
</reference>
<dbReference type="Proteomes" id="UP000029392">
    <property type="component" value="Unassembled WGS sequence"/>
</dbReference>
<keyword evidence="3" id="KW-1185">Reference proteome</keyword>
<dbReference type="EMBL" id="AVCH01000088">
    <property type="protein sequence ID" value="KFN50554.1"/>
    <property type="molecule type" value="Genomic_DNA"/>
</dbReference>
<feature type="non-terminal residue" evidence="2">
    <location>
        <position position="59"/>
    </location>
</feature>
<name>A0A091BIE5_9GAMM</name>